<dbReference type="Gene3D" id="3.40.50.150">
    <property type="entry name" value="Vaccinia Virus protein VP39"/>
    <property type="match status" value="1"/>
</dbReference>
<dbReference type="Pfam" id="PF08241">
    <property type="entry name" value="Methyltransf_11"/>
    <property type="match status" value="1"/>
</dbReference>
<accession>A0A9Y1BTG9</accession>
<dbReference type="CDD" id="cd02440">
    <property type="entry name" value="AdoMet_MTases"/>
    <property type="match status" value="1"/>
</dbReference>
<name>A0A9Y1BTG9_9ARCH</name>
<organism evidence="2">
    <name type="scientific">Candidatus Heimdallarchaeum endolithica</name>
    <dbReference type="NCBI Taxonomy" id="2876572"/>
    <lineage>
        <taxon>Archaea</taxon>
        <taxon>Promethearchaeati</taxon>
        <taxon>Candidatus Heimdallarchaeota</taxon>
        <taxon>Candidatus Heimdallarchaeia (ex Rinke et al. 2021) (nom. nud.)</taxon>
        <taxon>Candidatus Heimdallarchaeales</taxon>
        <taxon>Candidatus Heimdallarchaeaceae</taxon>
        <taxon>Candidatus Heimdallarchaeum</taxon>
    </lineage>
</organism>
<dbReference type="EMBL" id="CP084167">
    <property type="protein sequence ID" value="UJG44687.1"/>
    <property type="molecule type" value="Genomic_DNA"/>
</dbReference>
<protein>
    <submittedName>
        <fullName evidence="2">Class I SAM-dependent methyltransferase</fullName>
    </submittedName>
</protein>
<dbReference type="SUPFAM" id="SSF53335">
    <property type="entry name" value="S-adenosyl-L-methionine-dependent methyltransferases"/>
    <property type="match status" value="1"/>
</dbReference>
<dbReference type="InterPro" id="IPR029063">
    <property type="entry name" value="SAM-dependent_MTases_sf"/>
</dbReference>
<sequence length="252" mass="29417">MNSHKFNQIASVYDETRPVPVELLLFFRNEVTNYLKTNCGEKKRYSLLSIGIGTGRAELSLWSKNVELYGIDINKEMLKVAKERNRTVYTCVANALEIPFIHSFDLVSMIHTIQFVKPITKFYTQLKAVSKHVCIGDLYTSLYDNVIVAYYINELEKNNCFISCNSIDKIEEKLEKWGAQLIKNKEISAKLRLEKIYTIIKDQVLSRFWSVPYKVHKKAINSLDYFIKKEKIDLKEEITTSARAVLRFIYFN</sequence>
<dbReference type="InterPro" id="IPR013216">
    <property type="entry name" value="Methyltransf_11"/>
</dbReference>
<reference evidence="2" key="1">
    <citation type="journal article" date="2022" name="Nat. Microbiol.">
        <title>Unique mobile elements and scalable gene flow at the prokaryote-eukaryote boundary revealed by circularized Asgard archaea genomes.</title>
        <authorList>
            <person name="Wu F."/>
            <person name="Speth D.R."/>
            <person name="Philosof A."/>
            <person name="Cremiere A."/>
            <person name="Narayanan A."/>
            <person name="Barco R.A."/>
            <person name="Connon S.A."/>
            <person name="Amend J.P."/>
            <person name="Antoshechkin I.A."/>
            <person name="Orphan V.J."/>
        </authorList>
    </citation>
    <scope>NUCLEOTIDE SEQUENCE</scope>
    <source>
        <strain evidence="2">PR6</strain>
    </source>
</reference>
<evidence type="ECO:0000259" key="1">
    <source>
        <dbReference type="Pfam" id="PF08241"/>
    </source>
</evidence>
<gene>
    <name evidence="2" type="ORF">K9W46_05775</name>
</gene>
<dbReference type="Proteomes" id="UP001200513">
    <property type="component" value="Chromosome"/>
</dbReference>
<dbReference type="GO" id="GO:0032259">
    <property type="term" value="P:methylation"/>
    <property type="evidence" value="ECO:0007669"/>
    <property type="project" value="UniProtKB-KW"/>
</dbReference>
<keyword evidence="2" id="KW-0489">Methyltransferase</keyword>
<keyword evidence="2" id="KW-0808">Transferase</keyword>
<dbReference type="GO" id="GO:0008757">
    <property type="term" value="F:S-adenosylmethionine-dependent methyltransferase activity"/>
    <property type="evidence" value="ECO:0007669"/>
    <property type="project" value="InterPro"/>
</dbReference>
<evidence type="ECO:0000313" key="2">
    <source>
        <dbReference type="EMBL" id="UJG44687.1"/>
    </source>
</evidence>
<proteinExistence type="predicted"/>
<dbReference type="AlphaFoldDB" id="A0A9Y1BTG9"/>
<feature type="domain" description="Methyltransferase type 11" evidence="1">
    <location>
        <begin position="48"/>
        <end position="130"/>
    </location>
</feature>